<dbReference type="InterPro" id="IPR006068">
    <property type="entry name" value="ATPase_P-typ_cation-transptr_C"/>
</dbReference>
<proteinExistence type="predicted"/>
<keyword evidence="4" id="KW-0472">Membrane</keyword>
<feature type="transmembrane region" description="Helical" evidence="4">
    <location>
        <begin position="63"/>
        <end position="83"/>
    </location>
</feature>
<dbReference type="EMBL" id="ASPP01006624">
    <property type="protein sequence ID" value="ETO28519.1"/>
    <property type="molecule type" value="Genomic_DNA"/>
</dbReference>
<evidence type="ECO:0000313" key="7">
    <source>
        <dbReference type="Proteomes" id="UP000023152"/>
    </source>
</evidence>
<dbReference type="OrthoDB" id="116380at2759"/>
<dbReference type="GO" id="GO:0005886">
    <property type="term" value="C:plasma membrane"/>
    <property type="evidence" value="ECO:0007669"/>
    <property type="project" value="TreeGrafter"/>
</dbReference>
<dbReference type="PANTHER" id="PTHR24093:SF369">
    <property type="entry name" value="CALCIUM-TRANSPORTING ATPASE"/>
    <property type="match status" value="1"/>
</dbReference>
<comment type="subcellular location">
    <subcellularLocation>
        <location evidence="1">Endomembrane system</location>
        <topology evidence="1">Multi-pass membrane protein</topology>
    </subcellularLocation>
</comment>
<name>X6NS27_RETFI</name>
<keyword evidence="4" id="KW-1133">Transmembrane helix</keyword>
<comment type="caution">
    <text evidence="6">The sequence shown here is derived from an EMBL/GenBank/DDBJ whole genome shotgun (WGS) entry which is preliminary data.</text>
</comment>
<keyword evidence="2" id="KW-0479">Metal-binding</keyword>
<dbReference type="GO" id="GO:0012505">
    <property type="term" value="C:endomembrane system"/>
    <property type="evidence" value="ECO:0007669"/>
    <property type="project" value="UniProtKB-SubCell"/>
</dbReference>
<feature type="domain" description="Cation-transporting P-type ATPase C-terminal" evidence="5">
    <location>
        <begin position="24"/>
        <end position="109"/>
    </location>
</feature>
<accession>X6NS27</accession>
<sequence>MFKAEDWNIVDNRNYRTNSDGQNEELLTLLFNLFVWLQIFNEINARKVQNEWNVFSGIFQNAYFVTVIVVTIVVQVLIVNFGGEFTRTVPLGWKAWLWSIGASAGILIWRYDFFCSFCFFFFLHILFVCICSGADQLLRFFPVNLNHGILELDKAALFDAEDKRNTNFSHFSFSHKYAFLKLLQLNQFRLQSLFVCNFEVFKYLTFAIQDSYYFNQKLNFKHVTNIINV</sequence>
<dbReference type="Proteomes" id="UP000023152">
    <property type="component" value="Unassembled WGS sequence"/>
</dbReference>
<keyword evidence="4" id="KW-0812">Transmembrane</keyword>
<dbReference type="GO" id="GO:0046872">
    <property type="term" value="F:metal ion binding"/>
    <property type="evidence" value="ECO:0007669"/>
    <property type="project" value="UniProtKB-KW"/>
</dbReference>
<evidence type="ECO:0000313" key="6">
    <source>
        <dbReference type="EMBL" id="ETO28519.1"/>
    </source>
</evidence>
<dbReference type="SUPFAM" id="SSF81665">
    <property type="entry name" value="Calcium ATPase, transmembrane domain M"/>
    <property type="match status" value="1"/>
</dbReference>
<reference evidence="6 7" key="1">
    <citation type="journal article" date="2013" name="Curr. Biol.">
        <title>The Genome of the Foraminiferan Reticulomyxa filosa.</title>
        <authorList>
            <person name="Glockner G."/>
            <person name="Hulsmann N."/>
            <person name="Schleicher M."/>
            <person name="Noegel A.A."/>
            <person name="Eichinger L."/>
            <person name="Gallinger C."/>
            <person name="Pawlowski J."/>
            <person name="Sierra R."/>
            <person name="Euteneuer U."/>
            <person name="Pillet L."/>
            <person name="Moustafa A."/>
            <person name="Platzer M."/>
            <person name="Groth M."/>
            <person name="Szafranski K."/>
            <person name="Schliwa M."/>
        </authorList>
    </citation>
    <scope>NUCLEOTIDE SEQUENCE [LARGE SCALE GENOMIC DNA]</scope>
</reference>
<feature type="transmembrane region" description="Helical" evidence="4">
    <location>
        <begin position="117"/>
        <end position="138"/>
    </location>
</feature>
<keyword evidence="7" id="KW-1185">Reference proteome</keyword>
<dbReference type="Gene3D" id="1.20.1110.10">
    <property type="entry name" value="Calcium-transporting ATPase, transmembrane domain"/>
    <property type="match status" value="1"/>
</dbReference>
<evidence type="ECO:0000259" key="5">
    <source>
        <dbReference type="Pfam" id="PF00689"/>
    </source>
</evidence>
<dbReference type="Pfam" id="PF00689">
    <property type="entry name" value="Cation_ATPase_C"/>
    <property type="match status" value="1"/>
</dbReference>
<gene>
    <name evidence="6" type="ORF">RFI_08613</name>
</gene>
<keyword evidence="3" id="KW-0460">Magnesium</keyword>
<protein>
    <submittedName>
        <fullName evidence="6">ATPase, Ca++ transporting, plasma membrane 1 isoform 1</fullName>
    </submittedName>
</protein>
<evidence type="ECO:0000256" key="3">
    <source>
        <dbReference type="ARBA" id="ARBA00022842"/>
    </source>
</evidence>
<evidence type="ECO:0000256" key="2">
    <source>
        <dbReference type="ARBA" id="ARBA00022723"/>
    </source>
</evidence>
<dbReference type="InterPro" id="IPR023298">
    <property type="entry name" value="ATPase_P-typ_TM_dom_sf"/>
</dbReference>
<evidence type="ECO:0000256" key="1">
    <source>
        <dbReference type="ARBA" id="ARBA00004127"/>
    </source>
</evidence>
<evidence type="ECO:0000256" key="4">
    <source>
        <dbReference type="SAM" id="Phobius"/>
    </source>
</evidence>
<feature type="transmembrane region" description="Helical" evidence="4">
    <location>
        <begin position="95"/>
        <end position="111"/>
    </location>
</feature>
<dbReference type="GO" id="GO:0005388">
    <property type="term" value="F:P-type calcium transporter activity"/>
    <property type="evidence" value="ECO:0007669"/>
    <property type="project" value="TreeGrafter"/>
</dbReference>
<dbReference type="AlphaFoldDB" id="X6NS27"/>
<dbReference type="PANTHER" id="PTHR24093">
    <property type="entry name" value="CATION TRANSPORTING ATPASE"/>
    <property type="match status" value="1"/>
</dbReference>
<dbReference type="GO" id="GO:0006874">
    <property type="term" value="P:intracellular calcium ion homeostasis"/>
    <property type="evidence" value="ECO:0007669"/>
    <property type="project" value="TreeGrafter"/>
</dbReference>
<organism evidence="6 7">
    <name type="scientific">Reticulomyxa filosa</name>
    <dbReference type="NCBI Taxonomy" id="46433"/>
    <lineage>
        <taxon>Eukaryota</taxon>
        <taxon>Sar</taxon>
        <taxon>Rhizaria</taxon>
        <taxon>Retaria</taxon>
        <taxon>Foraminifera</taxon>
        <taxon>Monothalamids</taxon>
        <taxon>Reticulomyxidae</taxon>
        <taxon>Reticulomyxa</taxon>
    </lineage>
</organism>